<feature type="region of interest" description="Disordered" evidence="1">
    <location>
        <begin position="1"/>
        <end position="47"/>
    </location>
</feature>
<dbReference type="KEGG" id="pbor:BSF38_04056"/>
<feature type="compositionally biased region" description="Basic residues" evidence="1">
    <location>
        <begin position="1"/>
        <end position="15"/>
    </location>
</feature>
<dbReference type="AlphaFoldDB" id="A0A1U7CU81"/>
<dbReference type="RefSeq" id="WP_168189421.1">
    <property type="nucleotide sequence ID" value="NZ_CP019082.1"/>
</dbReference>
<evidence type="ECO:0000256" key="1">
    <source>
        <dbReference type="SAM" id="MobiDB-lite"/>
    </source>
</evidence>
<keyword evidence="3" id="KW-1185">Reference proteome</keyword>
<name>A0A1U7CU81_9BACT</name>
<feature type="compositionally biased region" description="Basic residues" evidence="1">
    <location>
        <begin position="24"/>
        <end position="47"/>
    </location>
</feature>
<sequence length="47" mass="5438">MKVKTKHRKSGKWKRRADSSPTAKGRRVKHHGVRNPRKRKHLGGKGL</sequence>
<dbReference type="EMBL" id="CP019082">
    <property type="protein sequence ID" value="APW62510.1"/>
    <property type="molecule type" value="Genomic_DNA"/>
</dbReference>
<reference evidence="3" key="1">
    <citation type="submission" date="2016-12" db="EMBL/GenBank/DDBJ databases">
        <title>Comparative genomics of four Isosphaeraceae planctomycetes: a common pool of plasmids and glycoside hydrolase genes.</title>
        <authorList>
            <person name="Ivanova A."/>
        </authorList>
    </citation>
    <scope>NUCLEOTIDE SEQUENCE [LARGE SCALE GENOMIC DNA]</scope>
    <source>
        <strain evidence="3">PX4</strain>
    </source>
</reference>
<protein>
    <submittedName>
        <fullName evidence="2">Uncharacterized protein</fullName>
    </submittedName>
</protein>
<accession>A0A1U7CU81</accession>
<organism evidence="2 3">
    <name type="scientific">Paludisphaera borealis</name>
    <dbReference type="NCBI Taxonomy" id="1387353"/>
    <lineage>
        <taxon>Bacteria</taxon>
        <taxon>Pseudomonadati</taxon>
        <taxon>Planctomycetota</taxon>
        <taxon>Planctomycetia</taxon>
        <taxon>Isosphaerales</taxon>
        <taxon>Isosphaeraceae</taxon>
        <taxon>Paludisphaera</taxon>
    </lineage>
</organism>
<dbReference type="Proteomes" id="UP000186309">
    <property type="component" value="Chromosome"/>
</dbReference>
<gene>
    <name evidence="2" type="ORF">BSF38_04056</name>
</gene>
<evidence type="ECO:0000313" key="2">
    <source>
        <dbReference type="EMBL" id="APW62510.1"/>
    </source>
</evidence>
<evidence type="ECO:0000313" key="3">
    <source>
        <dbReference type="Proteomes" id="UP000186309"/>
    </source>
</evidence>
<proteinExistence type="predicted"/>